<proteinExistence type="predicted"/>
<dbReference type="AlphaFoldDB" id="A0A1D3K826"/>
<reference evidence="2" key="1">
    <citation type="submission" date="2016-07" db="EMBL/GenBank/DDBJ databases">
        <authorList>
            <person name="Florea S."/>
            <person name="Webb J.S."/>
            <person name="Jaromczyk J."/>
            <person name="Schardl C.L."/>
        </authorList>
    </citation>
    <scope>NUCLEOTIDE SEQUENCE [LARGE SCALE GENOMIC DNA]</scope>
    <source>
        <strain evidence="2">1YdBTEX2</strain>
    </source>
</reference>
<gene>
    <name evidence="1" type="ORF">PVE_R2G0432</name>
</gene>
<evidence type="ECO:0000313" key="1">
    <source>
        <dbReference type="EMBL" id="SBW84458.1"/>
    </source>
</evidence>
<protein>
    <submittedName>
        <fullName evidence="1">Putative phage-related protein</fullName>
    </submittedName>
</protein>
<organism evidence="1 2">
    <name type="scientific">Pseudomonas veronii 1YdBTEX2</name>
    <dbReference type="NCBI Taxonomy" id="1295141"/>
    <lineage>
        <taxon>Bacteria</taxon>
        <taxon>Pseudomonadati</taxon>
        <taxon>Pseudomonadota</taxon>
        <taxon>Gammaproteobacteria</taxon>
        <taxon>Pseudomonadales</taxon>
        <taxon>Pseudomonadaceae</taxon>
        <taxon>Pseudomonas</taxon>
    </lineage>
</organism>
<name>A0A1D3K826_PSEVE</name>
<accession>A0A1D3K826</accession>
<sequence>MSEPTPEATPVMIAHALINTLKVEGWTLQAVCNYSQDRHPVQTAEELEPLLACFDICILEFSHGTQSELVSRVRYDNFAEPKDQVYGWAETGEPGFASLLEGFVAGIPALLLQQEPDIGLDAVQLSTKYSDAGEHGLYPKEDWRYEVLNCDTLQGYWNWAASKIECAQS</sequence>
<evidence type="ECO:0000313" key="2">
    <source>
        <dbReference type="Proteomes" id="UP000245431"/>
    </source>
</evidence>
<dbReference type="EMBL" id="LT599584">
    <property type="protein sequence ID" value="SBW84458.1"/>
    <property type="molecule type" value="Genomic_DNA"/>
</dbReference>
<dbReference type="Proteomes" id="UP000245431">
    <property type="component" value="Chromosome PVE_r2"/>
</dbReference>